<dbReference type="GO" id="GO:0007266">
    <property type="term" value="P:Rho protein signal transduction"/>
    <property type="evidence" value="ECO:0007669"/>
    <property type="project" value="TreeGrafter"/>
</dbReference>
<dbReference type="GO" id="GO:0030496">
    <property type="term" value="C:midbody"/>
    <property type="evidence" value="ECO:0007669"/>
    <property type="project" value="TreeGrafter"/>
</dbReference>
<dbReference type="PANTHER" id="PTHR46199">
    <property type="entry name" value="RAC GTPASE-ACTIVATING PROTEIN 1"/>
    <property type="match status" value="1"/>
</dbReference>
<dbReference type="GO" id="GO:0032154">
    <property type="term" value="C:cleavage furrow"/>
    <property type="evidence" value="ECO:0007669"/>
    <property type="project" value="TreeGrafter"/>
</dbReference>
<accession>A0A444U2T3</accession>
<dbReference type="GO" id="GO:0051256">
    <property type="term" value="P:mitotic spindle midzone assembly"/>
    <property type="evidence" value="ECO:0007669"/>
    <property type="project" value="TreeGrafter"/>
</dbReference>
<reference evidence="1 2" key="1">
    <citation type="submission" date="2019-01" db="EMBL/GenBank/DDBJ databases">
        <title>Draft Genome and Complete Hox-Cluster Characterization of the Sterlet Sturgeon (Acipenser ruthenus).</title>
        <authorList>
            <person name="Wei Q."/>
        </authorList>
    </citation>
    <scope>NUCLEOTIDE SEQUENCE [LARGE SCALE GENOMIC DNA]</scope>
    <source>
        <strain evidence="1">WHYD16114868_AA</strain>
        <tissue evidence="1">Blood</tissue>
    </source>
</reference>
<gene>
    <name evidence="1" type="ORF">EOD39_2252</name>
</gene>
<dbReference type="Proteomes" id="UP000289886">
    <property type="component" value="Unassembled WGS sequence"/>
</dbReference>
<dbReference type="GO" id="GO:0051233">
    <property type="term" value="C:spindle midzone"/>
    <property type="evidence" value="ECO:0007669"/>
    <property type="project" value="TreeGrafter"/>
</dbReference>
<dbReference type="AlphaFoldDB" id="A0A444U2T3"/>
<keyword evidence="2" id="KW-1185">Reference proteome</keyword>
<organism evidence="1 2">
    <name type="scientific">Acipenser ruthenus</name>
    <name type="common">Sterlet sturgeon</name>
    <dbReference type="NCBI Taxonomy" id="7906"/>
    <lineage>
        <taxon>Eukaryota</taxon>
        <taxon>Metazoa</taxon>
        <taxon>Chordata</taxon>
        <taxon>Craniata</taxon>
        <taxon>Vertebrata</taxon>
        <taxon>Euteleostomi</taxon>
        <taxon>Actinopterygii</taxon>
        <taxon>Chondrostei</taxon>
        <taxon>Acipenseriformes</taxon>
        <taxon>Acipenseridae</taxon>
        <taxon>Acipenser</taxon>
    </lineage>
</organism>
<dbReference type="GO" id="GO:0005634">
    <property type="term" value="C:nucleus"/>
    <property type="evidence" value="ECO:0007669"/>
    <property type="project" value="TreeGrafter"/>
</dbReference>
<dbReference type="GO" id="GO:0000281">
    <property type="term" value="P:mitotic cytokinesis"/>
    <property type="evidence" value="ECO:0007669"/>
    <property type="project" value="TreeGrafter"/>
</dbReference>
<comment type="caution">
    <text evidence="1">The sequence shown here is derived from an EMBL/GenBank/DDBJ whole genome shotgun (WGS) entry which is preliminary data.</text>
</comment>
<dbReference type="GO" id="GO:0097149">
    <property type="term" value="C:centralspindlin complex"/>
    <property type="evidence" value="ECO:0007669"/>
    <property type="project" value="TreeGrafter"/>
</dbReference>
<evidence type="ECO:0000313" key="1">
    <source>
        <dbReference type="EMBL" id="RXM29513.1"/>
    </source>
</evidence>
<evidence type="ECO:0000313" key="2">
    <source>
        <dbReference type="Proteomes" id="UP000289886"/>
    </source>
</evidence>
<name>A0A444U2T3_ACIRT</name>
<dbReference type="GO" id="GO:0005096">
    <property type="term" value="F:GTPase activator activity"/>
    <property type="evidence" value="ECO:0007669"/>
    <property type="project" value="TreeGrafter"/>
</dbReference>
<dbReference type="EMBL" id="SCEB01215440">
    <property type="protein sequence ID" value="RXM29513.1"/>
    <property type="molecule type" value="Genomic_DNA"/>
</dbReference>
<dbReference type="PANTHER" id="PTHR46199:SF2">
    <property type="entry name" value="RAC GTPASE-ACTIVATING PROTEIN 1"/>
    <property type="match status" value="1"/>
</dbReference>
<proteinExistence type="predicted"/>
<sequence length="143" mass="16099">MDLDKSALEVKLKHARNQVDVEMKKRHRAETDFQHLNEIYRVPGCDRTVRELKEKYMRGKGFPPLDILDDDGTLAIYKAIQELPQPNKDTGFSHTTPPMVIGFSNRFSSKTKSVQARNVFHIANPAADIKGAGQAVVDHEASL</sequence>
<protein>
    <submittedName>
        <fullName evidence="1">Rac GTPase-activating protein 1</fullName>
    </submittedName>
</protein>